<evidence type="ECO:0000256" key="2">
    <source>
        <dbReference type="SAM" id="Phobius"/>
    </source>
</evidence>
<evidence type="ECO:0008006" key="5">
    <source>
        <dbReference type="Google" id="ProtNLM"/>
    </source>
</evidence>
<dbReference type="PROSITE" id="PS51257">
    <property type="entry name" value="PROKAR_LIPOPROTEIN"/>
    <property type="match status" value="1"/>
</dbReference>
<dbReference type="Gene3D" id="3.30.160.150">
    <property type="entry name" value="Lipoprotein like domain"/>
    <property type="match status" value="1"/>
</dbReference>
<accession>A0A1F6GAU5</accession>
<keyword evidence="2" id="KW-0472">Membrane</keyword>
<name>A0A1F6GAU5_9PROT</name>
<comment type="caution">
    <text evidence="3">The sequence shown here is derived from an EMBL/GenBank/DDBJ whole genome shotgun (WGS) entry which is preliminary data.</text>
</comment>
<dbReference type="Proteomes" id="UP000178449">
    <property type="component" value="Unassembled WGS sequence"/>
</dbReference>
<dbReference type="EMBL" id="MFNE01000026">
    <property type="protein sequence ID" value="OGG95225.1"/>
    <property type="molecule type" value="Genomic_DNA"/>
</dbReference>
<dbReference type="STRING" id="1817772.A2527_08615"/>
<protein>
    <recommendedName>
        <fullName evidence="5">LPS-assembly lipoprotein LptE</fullName>
    </recommendedName>
</protein>
<evidence type="ECO:0000256" key="1">
    <source>
        <dbReference type="SAM" id="MobiDB-lite"/>
    </source>
</evidence>
<evidence type="ECO:0000313" key="3">
    <source>
        <dbReference type="EMBL" id="OGG95225.1"/>
    </source>
</evidence>
<feature type="transmembrane region" description="Helical" evidence="2">
    <location>
        <begin position="12"/>
        <end position="31"/>
    </location>
</feature>
<proteinExistence type="predicted"/>
<gene>
    <name evidence="3" type="ORF">A2527_08615</name>
</gene>
<reference evidence="3 4" key="1">
    <citation type="journal article" date="2016" name="Nat. Commun.">
        <title>Thousands of microbial genomes shed light on interconnected biogeochemical processes in an aquifer system.</title>
        <authorList>
            <person name="Anantharaman K."/>
            <person name="Brown C.T."/>
            <person name="Hug L.A."/>
            <person name="Sharon I."/>
            <person name="Castelle C.J."/>
            <person name="Probst A.J."/>
            <person name="Thomas B.C."/>
            <person name="Singh A."/>
            <person name="Wilkins M.J."/>
            <person name="Karaoz U."/>
            <person name="Brodie E.L."/>
            <person name="Williams K.H."/>
            <person name="Hubbard S.S."/>
            <person name="Banfield J.F."/>
        </authorList>
    </citation>
    <scope>NUCLEOTIDE SEQUENCE [LARGE SCALE GENOMIC DNA]</scope>
</reference>
<evidence type="ECO:0000313" key="4">
    <source>
        <dbReference type="Proteomes" id="UP000178449"/>
    </source>
</evidence>
<organism evidence="3 4">
    <name type="scientific">Candidatus Lambdaproteobacteria bacterium RIFOXYD2_FULL_50_16</name>
    <dbReference type="NCBI Taxonomy" id="1817772"/>
    <lineage>
        <taxon>Bacteria</taxon>
        <taxon>Pseudomonadati</taxon>
        <taxon>Pseudomonadota</taxon>
        <taxon>Candidatus Lambdaproteobacteria</taxon>
    </lineage>
</organism>
<feature type="compositionally biased region" description="Basic and acidic residues" evidence="1">
    <location>
        <begin position="142"/>
        <end position="157"/>
    </location>
</feature>
<sequence length="178" mass="19738">MLVRRFTLVNGWQAVFMLFLVVLGTGCGFELNRNQVSLPGGAVSLGLNPISNQTYIAGLDLDLGNELGLLLARNHIPLESPKSADLVLQIEINASSHSRQDLSIYNNQTYKFVFVHQAKVTLSDNRKSQIWINQAPVEGHFDLETSHTELSDEETRRGRTKATESLADAIATKLSQNF</sequence>
<keyword evidence="2" id="KW-0812">Transmembrane</keyword>
<dbReference type="AlphaFoldDB" id="A0A1F6GAU5"/>
<feature type="region of interest" description="Disordered" evidence="1">
    <location>
        <begin position="142"/>
        <end position="162"/>
    </location>
</feature>
<keyword evidence="2" id="KW-1133">Transmembrane helix</keyword>